<keyword evidence="4" id="KW-0812">Transmembrane</keyword>
<keyword evidence="1" id="KW-0328">Glycosyltransferase</keyword>
<feature type="transmembrane region" description="Helical" evidence="4">
    <location>
        <begin position="939"/>
        <end position="959"/>
    </location>
</feature>
<dbReference type="Gene3D" id="1.50.10.140">
    <property type="match status" value="1"/>
</dbReference>
<dbReference type="Proteomes" id="UP000515292">
    <property type="component" value="Chromosome"/>
</dbReference>
<dbReference type="InterPro" id="IPR037820">
    <property type="entry name" value="GH94N_NdvB"/>
</dbReference>
<dbReference type="InterPro" id="IPR019282">
    <property type="entry name" value="Glycoamylase-like_cons_dom"/>
</dbReference>
<proteinExistence type="predicted"/>
<feature type="region of interest" description="Disordered" evidence="3">
    <location>
        <begin position="1880"/>
        <end position="1910"/>
    </location>
</feature>
<protein>
    <submittedName>
        <fullName evidence="8">Glycosyl transferase</fullName>
    </submittedName>
</protein>
<accession>A0A7G5IK84</accession>
<evidence type="ECO:0000259" key="5">
    <source>
        <dbReference type="Pfam" id="PF06165"/>
    </source>
</evidence>
<dbReference type="Pfam" id="PF17167">
    <property type="entry name" value="Glyco_hydro_94"/>
    <property type="match status" value="1"/>
</dbReference>
<dbReference type="SUPFAM" id="SSF74650">
    <property type="entry name" value="Galactose mutarotase-like"/>
    <property type="match status" value="2"/>
</dbReference>
<dbReference type="InterPro" id="IPR012341">
    <property type="entry name" value="6hp_glycosidase-like_sf"/>
</dbReference>
<dbReference type="Gene3D" id="2.70.98.40">
    <property type="entry name" value="Glycoside hydrolase, family 65, N-terminal domain"/>
    <property type="match status" value="2"/>
</dbReference>
<dbReference type="CDD" id="cd11756">
    <property type="entry name" value="GH94N_ChvB_NdvB_1_like"/>
    <property type="match status" value="1"/>
</dbReference>
<feature type="domain" description="Glycoamylase-like" evidence="6">
    <location>
        <begin position="1180"/>
        <end position="1379"/>
    </location>
</feature>
<dbReference type="SUPFAM" id="SSF48208">
    <property type="entry name" value="Six-hairpin glycosidases"/>
    <property type="match status" value="1"/>
</dbReference>
<keyword evidence="9" id="KW-1185">Reference proteome</keyword>
<feature type="compositionally biased region" description="Pro residues" evidence="3">
    <location>
        <begin position="1891"/>
        <end position="1900"/>
    </location>
</feature>
<keyword evidence="4" id="KW-1133">Transmembrane helix</keyword>
<evidence type="ECO:0000259" key="6">
    <source>
        <dbReference type="Pfam" id="PF10091"/>
    </source>
</evidence>
<dbReference type="EMBL" id="CP059851">
    <property type="protein sequence ID" value="QMW23776.1"/>
    <property type="molecule type" value="Genomic_DNA"/>
</dbReference>
<dbReference type="InterPro" id="IPR037018">
    <property type="entry name" value="GH65_N"/>
</dbReference>
<dbReference type="SMART" id="SM01068">
    <property type="entry name" value="CBM_X"/>
    <property type="match status" value="2"/>
</dbReference>
<dbReference type="PANTHER" id="PTHR37469:SF2">
    <property type="entry name" value="CELLOBIONIC ACID PHOSPHORYLASE"/>
    <property type="match status" value="1"/>
</dbReference>
<feature type="transmembrane region" description="Helical" evidence="4">
    <location>
        <begin position="441"/>
        <end position="463"/>
    </location>
</feature>
<dbReference type="GO" id="GO:0016757">
    <property type="term" value="F:glycosyltransferase activity"/>
    <property type="evidence" value="ECO:0007669"/>
    <property type="project" value="UniProtKB-KW"/>
</dbReference>
<feature type="domain" description="Glycosyl hydrolase 94 catalytic" evidence="7">
    <location>
        <begin position="2210"/>
        <end position="2633"/>
    </location>
</feature>
<evidence type="ECO:0000256" key="3">
    <source>
        <dbReference type="SAM" id="MobiDB-lite"/>
    </source>
</evidence>
<evidence type="ECO:0000313" key="8">
    <source>
        <dbReference type="EMBL" id="QMW23776.1"/>
    </source>
</evidence>
<feature type="transmembrane region" description="Helical" evidence="4">
    <location>
        <begin position="966"/>
        <end position="985"/>
    </location>
</feature>
<feature type="domain" description="Glycosyl hydrolase 94 supersandwich" evidence="5">
    <location>
        <begin position="1431"/>
        <end position="1704"/>
    </location>
</feature>
<dbReference type="InterPro" id="IPR011013">
    <property type="entry name" value="Gal_mutarotase_sf_dom"/>
</dbReference>
<dbReference type="InterPro" id="IPR008928">
    <property type="entry name" value="6-hairpin_glycosidase_sf"/>
</dbReference>
<feature type="transmembrane region" description="Helical" evidence="4">
    <location>
        <begin position="815"/>
        <end position="835"/>
    </location>
</feature>
<dbReference type="InterPro" id="IPR010383">
    <property type="entry name" value="Glyco_hydrolase_94_b-supersand"/>
</dbReference>
<dbReference type="InterPro" id="IPR052047">
    <property type="entry name" value="GH94_Enzymes"/>
</dbReference>
<feature type="region of interest" description="Disordered" evidence="3">
    <location>
        <begin position="2124"/>
        <end position="2144"/>
    </location>
</feature>
<evidence type="ECO:0000256" key="1">
    <source>
        <dbReference type="ARBA" id="ARBA00022676"/>
    </source>
</evidence>
<name>A0A7G5IK84_9SPHN</name>
<dbReference type="GO" id="GO:0030246">
    <property type="term" value="F:carbohydrate binding"/>
    <property type="evidence" value="ECO:0007669"/>
    <property type="project" value="InterPro"/>
</dbReference>
<evidence type="ECO:0000256" key="4">
    <source>
        <dbReference type="SAM" id="Phobius"/>
    </source>
</evidence>
<evidence type="ECO:0000256" key="2">
    <source>
        <dbReference type="ARBA" id="ARBA00022679"/>
    </source>
</evidence>
<dbReference type="Pfam" id="PF10091">
    <property type="entry name" value="Glycoamylase"/>
    <property type="match status" value="1"/>
</dbReference>
<organism evidence="8 9">
    <name type="scientific">Sandaracinobacteroides saxicola</name>
    <dbReference type="NCBI Taxonomy" id="2759707"/>
    <lineage>
        <taxon>Bacteria</taxon>
        <taxon>Pseudomonadati</taxon>
        <taxon>Pseudomonadota</taxon>
        <taxon>Alphaproteobacteria</taxon>
        <taxon>Sphingomonadales</taxon>
        <taxon>Sphingosinicellaceae</taxon>
        <taxon>Sandaracinobacteroides</taxon>
    </lineage>
</organism>
<keyword evidence="4" id="KW-0472">Membrane</keyword>
<feature type="domain" description="Glycosyl hydrolase 94 supersandwich" evidence="5">
    <location>
        <begin position="1932"/>
        <end position="2196"/>
    </location>
</feature>
<dbReference type="InterPro" id="IPR033432">
    <property type="entry name" value="GH94_catalytic"/>
</dbReference>
<dbReference type="Pfam" id="PF06165">
    <property type="entry name" value="GH94_b-supersand"/>
    <property type="match status" value="2"/>
</dbReference>
<keyword evidence="2 8" id="KW-0808">Transferase</keyword>
<dbReference type="PANTHER" id="PTHR37469">
    <property type="entry name" value="CELLOBIONIC ACID PHOSPHORYLASE-RELATED"/>
    <property type="match status" value="1"/>
</dbReference>
<dbReference type="CDD" id="cd11753">
    <property type="entry name" value="GH94N_ChvB_NdvB_2_like"/>
    <property type="match status" value="1"/>
</dbReference>
<dbReference type="InterPro" id="IPR037824">
    <property type="entry name" value="GH94N_2_NdvB"/>
</dbReference>
<dbReference type="Gene3D" id="2.60.420.10">
    <property type="entry name" value="Maltose phosphorylase, domain 3"/>
    <property type="match status" value="1"/>
</dbReference>
<feature type="transmembrane region" description="Helical" evidence="4">
    <location>
        <begin position="412"/>
        <end position="435"/>
    </location>
</feature>
<evidence type="ECO:0000313" key="9">
    <source>
        <dbReference type="Proteomes" id="UP000515292"/>
    </source>
</evidence>
<feature type="transmembrane region" description="Helical" evidence="4">
    <location>
        <begin position="841"/>
        <end position="864"/>
    </location>
</feature>
<dbReference type="KEGG" id="sand:H3309_04655"/>
<evidence type="ECO:0000259" key="7">
    <source>
        <dbReference type="Pfam" id="PF17167"/>
    </source>
</evidence>
<gene>
    <name evidence="8" type="ORF">H3309_04655</name>
</gene>
<dbReference type="Gene3D" id="1.50.10.10">
    <property type="match status" value="1"/>
</dbReference>
<dbReference type="GO" id="GO:0005975">
    <property type="term" value="P:carbohydrate metabolic process"/>
    <property type="evidence" value="ECO:0007669"/>
    <property type="project" value="InterPro"/>
</dbReference>
<reference evidence="8 9" key="1">
    <citation type="submission" date="2020-07" db="EMBL/GenBank/DDBJ databases">
        <title>Complete genome sequence for Sandaracinobacter sp. M6.</title>
        <authorList>
            <person name="Tang Y."/>
            <person name="Liu Q."/>
            <person name="Guo Z."/>
            <person name="Lei P."/>
            <person name="Huang B."/>
        </authorList>
    </citation>
    <scope>NUCLEOTIDE SEQUENCE [LARGE SCALE GENOMIC DNA]</scope>
    <source>
        <strain evidence="8 9">M6</strain>
    </source>
</reference>
<sequence length="2713" mass="294681">MNSEQVLVVKRFMRWVTKATGDIPAFSDIEPIRSELFGLERLADHARSLARERRQERMAPASTTLLDRLNANARSLAACYAATVKMTAQGRPIAPAAEWLIDNFHLVEKQIRKIRDDMPPDYYRQLPKVANGPLATLPRAFELAWAYVAHSDSHFERDRFQHFVAAYQRSYALTIGELWAMAIMLQLVLVENLRRLADEGIADERERQEADNLAIEVLAAPDPARAVARLSASISEVRPILHSQLALRLRFDDPLAVESRRWLDQHAQAAGTSLAALDAQAQQRFVAATTSVRNVIMSIRMVAEADWGAFVEAVSLSDRLLAAGSDFAAMDFATRNLYRNAIEELARGSDCSEDRVAEIALKLSAQDASRNRSDRDPGYWLLRDGRAALEAEIGFVPGLTARLQRLLRQGRLGLYIGLIALLAVVTLSIVFALTGAAETHWAFGLLLLGVGAVITLETSTALVNRAYAMILPPQLVPAMALEGGIPPELRTLVVVPVLIGDAAQLKAAITDLEVLHLGAREPEVFYALLSDFADAASEHLAGEDALLTLAGEQLSAINARHAGTGDTPRFFLLHRRRLWNAREGVWMGWERKRGKLEELNRLLRGGEGTSYERDGAPPAVPAGVRYVVTLDQDTRLPPGTIRRLVGKMAHPVNRPRFDIALRRVVGGHGVMQPRVTTALPLGRGQSVFERLTGGPAGTDPYAAAASDLYQDLLGEGSFTGKGIYEVDSFMAALHGRVPENRLLSHDLFEGSFARAALVSDIEVVEDVPVRYDAAARRMHRWVRGDWQLLPWLLAHGKGGVPFEGRAKMLDNLRRSVVAPAAFTALVAGWFLPPFAAAPWMLAILVLMAVSPMLGVPSLLLAAIPRNVPLRLHLRDVAEDVALALASGALMLLTLADQAVRMVDAIVRTLWRLAVSGRHLLEWQTAAQAARAPAPTGPALARWMATSLLLVATLAGLALWLGARPWLVLPLALLWLSAPLVLAMLGRPAPLASAARLSPGDRAALEEIARESWGYFATYATAEHNHLPPDNVQFEPVLKVADRTSPTNIGLYLLAVATAHDRGWIDRSEALERLGGTFDTLARMTRHRGHLFNWYDTRSLQVLEPPYVSTVDSGNFAGHLIALANLLDAWDAPEAARLAAHARAEVAGMPFDFLVDPERRLLSIGWSVTDSRRDESCYDLLASEARLASLVAIARGDISAKHWARLGRSATRVGRFSVLISWSGSMFEYLMPSLVMRAADCSLLERSNRAMLTLQRAHGEAGQIPWGVSESGFNARDRELNYQYGPFGVPGLGLKRGLSGNLVIAPYATALAAMVDARAALANFEALERLGARGTHGFYEALDFTPQRLAEGQRFAIVRSHMAHHQGMAMLALVNVLDGARLRDAFHAEPMVAAVDLLLQERPPRGVGTFEPREEERSHAYRSLAPQSPTVRRYGPHPGRYPALHLLASGSYGLIVTDSGGGTSSWRGLALNRWRPDPVVTGHGQFLYCVDHTAGLTWSATRAPLGADEATGYSAQFGDGRAEFHRRDGRISTSTDILVAPDGEGEVRRVTLSSQSSRAHAVDVASFMELAMAQPGADLAHPAFSKLFIETEVRPGPVLIARRRPRSPDEPPVHMAHFAVVEGAVREPADWDTDRGSIIGRGRGIANPAMLDDPMAGNAGTVIDPAFALRVRLTVPPGGRVRVAFWTVVAPDPATLDEIIDRHASPDAFDRAEVAAWTRVQVERRYLGLDTGERADFQRLARHVLFGGHLAPDAALVEAHAGPQSSLWVHGISGDRPILLVRLDDPRDLPVAAELLRAFEFFRGRLFDVDLVILNERRASYIQDLQAAIDAAVAATIGRMGGSHGRLFALRGDLMSEEQRLQLVAAARVDIDARRGRLRRQLDGRSAAAPRPVAPLPPAAPQRPGRAAAAPPPESALLLFNGIGGFAPDGQSYVIAGRTPAPWLNVLANPHFGCHVSADATGAIWAGNARENQLTPWSNDPVGDPGGDTLYLRDAASRLTWSASAWPCGAPGGRTTVHGFGFTRQLLSAHDIDTDLLLFVPPDDPVRIARLTLRNTGTRTRMLDVTGYAEWVLGPNRTKTARHLVTSICPETGAILARNPFATENSGQVAFADLGGAQTSFTADRTSFLGPDGDPSRPAALASPGPLSGGIGAGLDPCAALQGRVVLAPGQSAELLWLIGTASDGAEVSRIVRRWRDADLDAALAATRAQWNDILGQVQVETPDPAFNLMMNGWLLHQVVAGRLWGRAGFYQASGAYGFRDQLQDGGALLLARPDMARPHLLRAAGRQFPEGDVQHWWLPESGRGVRTRISDDTGWLALSVADYVDATGDATLLDEPLPFLTGPTLEPGIHDSFFLPGTSTEQAPLFEHCARALDRALSLIGDNGLPLIGTGDWNDGMNRVGEHGRGTSVWLAWHLIHAVDRFAPLADARAPEKAADWRDRTARIREAVAREAWDGEWYRRATYDDGSWLGTRESAECRIDAIAQSWAVISGAAAPERARAAMASLDRHLVDRDAGILRLFAPPFDRGARDPGYIKGYPPGLRENGGQYSHGAMWAIIAKATLGDIDGALALFDLVNPVNHALTPEAAARYRVEPYAVAADIYSVEPHVGRGGWTWYTGAAGWMYRAGIGSIIGLSRSGHQFQLRPALPSGWDRIGIVMRSAGGGHRITVQRVPGLRTQRATRNGETLEAAGGAFRWSMEAGQHEIIVNLPGAP</sequence>